<dbReference type="RefSeq" id="WP_250339122.1">
    <property type="nucleotide sequence ID" value="NZ_CP063231.1"/>
</dbReference>
<sequence length="61" mass="6613">MHSMKLTVLIDDTDDLDMEVRVVASHAEHVGANVTPIKPHVVVAAPERLDDEYTLGGYAGI</sequence>
<evidence type="ECO:0000313" key="1">
    <source>
        <dbReference type="EMBL" id="URL58413.1"/>
    </source>
</evidence>
<name>A0ABY4T0C6_9GAMM</name>
<accession>A0ABY4T0C6</accession>
<keyword evidence="2" id="KW-1185">Reference proteome</keyword>
<proteinExistence type="predicted"/>
<organism evidence="1 2">
    <name type="scientific">Luteibacter flocculans</name>
    <dbReference type="NCBI Taxonomy" id="2780091"/>
    <lineage>
        <taxon>Bacteria</taxon>
        <taxon>Pseudomonadati</taxon>
        <taxon>Pseudomonadota</taxon>
        <taxon>Gammaproteobacteria</taxon>
        <taxon>Lysobacterales</taxon>
        <taxon>Rhodanobacteraceae</taxon>
        <taxon>Luteibacter</taxon>
    </lineage>
</organism>
<gene>
    <name evidence="1" type="ORF">IM816_17795</name>
</gene>
<reference evidence="1" key="1">
    <citation type="submission" date="2020-10" db="EMBL/GenBank/DDBJ databases">
        <title>Whole-genome sequence of Luteibacter sp. EIF3.</title>
        <authorList>
            <person name="Friedrich I."/>
            <person name="Hertel R."/>
            <person name="Daniel R."/>
        </authorList>
    </citation>
    <scope>NUCLEOTIDE SEQUENCE</scope>
    <source>
        <strain evidence="1">EIF3</strain>
    </source>
</reference>
<protein>
    <recommendedName>
        <fullName evidence="3">Universal stress protein</fullName>
    </recommendedName>
</protein>
<evidence type="ECO:0008006" key="3">
    <source>
        <dbReference type="Google" id="ProtNLM"/>
    </source>
</evidence>
<dbReference type="EMBL" id="CP063231">
    <property type="protein sequence ID" value="URL58413.1"/>
    <property type="molecule type" value="Genomic_DNA"/>
</dbReference>
<evidence type="ECO:0000313" key="2">
    <source>
        <dbReference type="Proteomes" id="UP001056681"/>
    </source>
</evidence>
<dbReference type="Proteomes" id="UP001056681">
    <property type="component" value="Chromosome"/>
</dbReference>